<dbReference type="InterPro" id="IPR037143">
    <property type="entry name" value="4-PPantetheinyl_Trfase_dom_sf"/>
</dbReference>
<feature type="domain" description="4'-phosphopantetheinyl transferase" evidence="4">
    <location>
        <begin position="2"/>
        <end position="98"/>
    </location>
</feature>
<dbReference type="STRING" id="679192.HMPREF9013_0464"/>
<name>D2MQB4_9FIRM</name>
<dbReference type="GO" id="GO:0006633">
    <property type="term" value="P:fatty acid biosynthetic process"/>
    <property type="evidence" value="ECO:0007669"/>
    <property type="project" value="InterPro"/>
</dbReference>
<dbReference type="InterPro" id="IPR008278">
    <property type="entry name" value="4-PPantetheinyl_Trfase_dom"/>
</dbReference>
<protein>
    <submittedName>
        <fullName evidence="5">Phosphopantetheine--protein transferase domain protein</fullName>
    </submittedName>
</protein>
<dbReference type="GO" id="GO:0000287">
    <property type="term" value="F:magnesium ion binding"/>
    <property type="evidence" value="ECO:0007669"/>
    <property type="project" value="InterPro"/>
</dbReference>
<dbReference type="InterPro" id="IPR004568">
    <property type="entry name" value="Ppantetheine-prot_Trfase_dom"/>
</dbReference>
<reference evidence="6" key="1">
    <citation type="submission" date="2009-12" db="EMBL/GenBank/DDBJ databases">
        <title>Sequence of Clostridiales genomosp. BVAB3 str. UPII9-5.</title>
        <authorList>
            <person name="Madupu R."/>
            <person name="Durkin A.S."/>
            <person name="Torralba M."/>
            <person name="Methe B."/>
            <person name="Sutton G.G."/>
            <person name="Strausberg R.L."/>
            <person name="Nelson K.E."/>
        </authorList>
    </citation>
    <scope>NUCLEOTIDE SEQUENCE [LARGE SCALE GENOMIC DNA]</scope>
    <source>
        <strain evidence="6">W1219</strain>
    </source>
</reference>
<evidence type="ECO:0000256" key="1">
    <source>
        <dbReference type="ARBA" id="ARBA00022679"/>
    </source>
</evidence>
<evidence type="ECO:0000256" key="3">
    <source>
        <dbReference type="ARBA" id="ARBA00022842"/>
    </source>
</evidence>
<evidence type="ECO:0000259" key="4">
    <source>
        <dbReference type="Pfam" id="PF01648"/>
    </source>
</evidence>
<dbReference type="Pfam" id="PF01648">
    <property type="entry name" value="ACPS"/>
    <property type="match status" value="1"/>
</dbReference>
<dbReference type="eggNOG" id="COG0736">
    <property type="taxonomic scope" value="Bacteria"/>
</dbReference>
<dbReference type="SUPFAM" id="SSF56214">
    <property type="entry name" value="4'-phosphopantetheinyl transferase"/>
    <property type="match status" value="1"/>
</dbReference>
<evidence type="ECO:0000313" key="6">
    <source>
        <dbReference type="Proteomes" id="UP000005017"/>
    </source>
</evidence>
<keyword evidence="6" id="KW-1185">Reference proteome</keyword>
<comment type="caution">
    <text evidence="5">The sequence shown here is derived from an EMBL/GenBank/DDBJ whole genome shotgun (WGS) entry which is preliminary data.</text>
</comment>
<evidence type="ECO:0000313" key="5">
    <source>
        <dbReference type="EMBL" id="EFC05183.1"/>
    </source>
</evidence>
<dbReference type="GO" id="GO:0008897">
    <property type="term" value="F:holo-[acyl-carrier-protein] synthase activity"/>
    <property type="evidence" value="ECO:0007669"/>
    <property type="project" value="InterPro"/>
</dbReference>
<keyword evidence="1 5" id="KW-0808">Transferase</keyword>
<sequence length="104" mass="12164">MIGTDIFKINRISLKESLASSILTGDEWEEYRCLRNDEQKKVYLATHFCAKEAIFKATQDQQYLSYEILHKENGSPYVKNHPEIEISISHDGEYVVSFVYIQEK</sequence>
<dbReference type="EMBL" id="ADFR01000016">
    <property type="protein sequence ID" value="EFC05183.1"/>
    <property type="molecule type" value="Genomic_DNA"/>
</dbReference>
<gene>
    <name evidence="5" type="ORF">HMPREF9013_0464</name>
</gene>
<organism evidence="5 6">
    <name type="scientific">Bulleidia extructa W1219</name>
    <dbReference type="NCBI Taxonomy" id="679192"/>
    <lineage>
        <taxon>Bacteria</taxon>
        <taxon>Bacillati</taxon>
        <taxon>Bacillota</taxon>
        <taxon>Erysipelotrichia</taxon>
        <taxon>Erysipelotrichales</taxon>
        <taxon>Erysipelotrichaceae</taxon>
        <taxon>Bulleidia</taxon>
    </lineage>
</organism>
<dbReference type="AlphaFoldDB" id="D2MQB4"/>
<keyword evidence="2" id="KW-0479">Metal-binding</keyword>
<evidence type="ECO:0000256" key="2">
    <source>
        <dbReference type="ARBA" id="ARBA00022723"/>
    </source>
</evidence>
<proteinExistence type="predicted"/>
<dbReference type="RefSeq" id="WP_006627577.1">
    <property type="nucleotide sequence ID" value="NZ_ADFR01000016.1"/>
</dbReference>
<dbReference type="Proteomes" id="UP000005017">
    <property type="component" value="Unassembled WGS sequence"/>
</dbReference>
<dbReference type="Gene3D" id="3.90.470.20">
    <property type="entry name" value="4'-phosphopantetheinyl transferase domain"/>
    <property type="match status" value="1"/>
</dbReference>
<dbReference type="NCBIfam" id="TIGR00556">
    <property type="entry name" value="pantethn_trn"/>
    <property type="match status" value="1"/>
</dbReference>
<dbReference type="OrthoDB" id="517356at2"/>
<accession>D2MQB4</accession>
<keyword evidence="3" id="KW-0460">Magnesium</keyword>